<evidence type="ECO:0000313" key="3">
    <source>
        <dbReference type="EMBL" id="MCB5199826.1"/>
    </source>
</evidence>
<dbReference type="EMBL" id="JAJATZ010000005">
    <property type="protein sequence ID" value="MCB5199826.1"/>
    <property type="molecule type" value="Genomic_DNA"/>
</dbReference>
<feature type="domain" description="DUF305" evidence="2">
    <location>
        <begin position="26"/>
        <end position="101"/>
    </location>
</feature>
<name>A0ABS8BVR1_9RHOB</name>
<evidence type="ECO:0000313" key="4">
    <source>
        <dbReference type="Proteomes" id="UP001138961"/>
    </source>
</evidence>
<comment type="caution">
    <text evidence="3">The sequence shown here is derived from an EMBL/GenBank/DDBJ whole genome shotgun (WGS) entry which is preliminary data.</text>
</comment>
<accession>A0ABS8BVR1</accession>
<dbReference type="Proteomes" id="UP001138961">
    <property type="component" value="Unassembled WGS sequence"/>
</dbReference>
<sequence>MSTRIGALAGLVVGAGLGIGGMMILQQDSMMDHGTMAGMGDMPMTGNPDHDFMAGMVPHHQAAVDMANDVLANGTDPEVRALAQTILQSQQAEIDEMNDWLAANPVQN</sequence>
<feature type="transmembrane region" description="Helical" evidence="1">
    <location>
        <begin position="6"/>
        <end position="25"/>
    </location>
</feature>
<keyword evidence="1" id="KW-1133">Transmembrane helix</keyword>
<dbReference type="RefSeq" id="WP_226748492.1">
    <property type="nucleotide sequence ID" value="NZ_JAJATZ010000005.1"/>
</dbReference>
<dbReference type="Gene3D" id="1.20.1260.10">
    <property type="match status" value="1"/>
</dbReference>
<dbReference type="PANTHER" id="PTHR36933">
    <property type="entry name" value="SLL0788 PROTEIN"/>
    <property type="match status" value="1"/>
</dbReference>
<dbReference type="PANTHER" id="PTHR36933:SF1">
    <property type="entry name" value="SLL0788 PROTEIN"/>
    <property type="match status" value="1"/>
</dbReference>
<gene>
    <name evidence="3" type="ORF">LGQ03_11315</name>
</gene>
<dbReference type="Pfam" id="PF03713">
    <property type="entry name" value="DUF305"/>
    <property type="match status" value="1"/>
</dbReference>
<keyword evidence="1" id="KW-0812">Transmembrane</keyword>
<evidence type="ECO:0000259" key="2">
    <source>
        <dbReference type="Pfam" id="PF03713"/>
    </source>
</evidence>
<dbReference type="InterPro" id="IPR005183">
    <property type="entry name" value="DUF305_CopM-like"/>
</dbReference>
<reference evidence="3" key="1">
    <citation type="submission" date="2021-10" db="EMBL/GenBank/DDBJ databases">
        <title>Loktanella gaetbuli sp. nov., isolated from a tidal flat.</title>
        <authorList>
            <person name="Park S."/>
            <person name="Yoon J.-H."/>
        </authorList>
    </citation>
    <scope>NUCLEOTIDE SEQUENCE</scope>
    <source>
        <strain evidence="3">TSTF-M6</strain>
    </source>
</reference>
<organism evidence="3 4">
    <name type="scientific">Loktanella gaetbuli</name>
    <dbReference type="NCBI Taxonomy" id="2881335"/>
    <lineage>
        <taxon>Bacteria</taxon>
        <taxon>Pseudomonadati</taxon>
        <taxon>Pseudomonadota</taxon>
        <taxon>Alphaproteobacteria</taxon>
        <taxon>Rhodobacterales</taxon>
        <taxon>Roseobacteraceae</taxon>
        <taxon>Loktanella</taxon>
    </lineage>
</organism>
<keyword evidence="1" id="KW-0472">Membrane</keyword>
<dbReference type="InterPro" id="IPR012347">
    <property type="entry name" value="Ferritin-like"/>
</dbReference>
<proteinExistence type="predicted"/>
<protein>
    <submittedName>
        <fullName evidence="3">DUF305 domain-containing protein</fullName>
    </submittedName>
</protein>
<evidence type="ECO:0000256" key="1">
    <source>
        <dbReference type="SAM" id="Phobius"/>
    </source>
</evidence>
<keyword evidence="4" id="KW-1185">Reference proteome</keyword>